<evidence type="ECO:0000256" key="4">
    <source>
        <dbReference type="ARBA" id="ARBA00023136"/>
    </source>
</evidence>
<dbReference type="InterPro" id="IPR011547">
    <property type="entry name" value="SLC26A/SulP_dom"/>
</dbReference>
<gene>
    <name evidence="7" type="ORF">F0919_04820</name>
</gene>
<reference evidence="7 8" key="1">
    <citation type="submission" date="2019-09" db="EMBL/GenBank/DDBJ databases">
        <title>Genome sequence and assembly of Taibaiella sp.</title>
        <authorList>
            <person name="Chhetri G."/>
        </authorList>
    </citation>
    <scope>NUCLEOTIDE SEQUENCE [LARGE SCALE GENOMIC DNA]</scope>
    <source>
        <strain evidence="7 8">KVB11</strain>
    </source>
</reference>
<dbReference type="RefSeq" id="WP_150031574.1">
    <property type="nucleotide sequence ID" value="NZ_VWSH01000001.1"/>
</dbReference>
<dbReference type="AlphaFoldDB" id="A0A5M6CPJ2"/>
<evidence type="ECO:0000256" key="5">
    <source>
        <dbReference type="SAM" id="Phobius"/>
    </source>
</evidence>
<evidence type="ECO:0000313" key="8">
    <source>
        <dbReference type="Proteomes" id="UP000323632"/>
    </source>
</evidence>
<feature type="transmembrane region" description="Helical" evidence="5">
    <location>
        <begin position="62"/>
        <end position="79"/>
    </location>
</feature>
<dbReference type="GO" id="GO:0055085">
    <property type="term" value="P:transmembrane transport"/>
    <property type="evidence" value="ECO:0007669"/>
    <property type="project" value="InterPro"/>
</dbReference>
<comment type="subcellular location">
    <subcellularLocation>
        <location evidence="1">Membrane</location>
        <topology evidence="1">Multi-pass membrane protein</topology>
    </subcellularLocation>
</comment>
<accession>A0A5M6CPJ2</accession>
<feature type="transmembrane region" description="Helical" evidence="5">
    <location>
        <begin position="338"/>
        <end position="367"/>
    </location>
</feature>
<feature type="transmembrane region" description="Helical" evidence="5">
    <location>
        <begin position="256"/>
        <end position="275"/>
    </location>
</feature>
<keyword evidence="8" id="KW-1185">Reference proteome</keyword>
<dbReference type="InterPro" id="IPR001902">
    <property type="entry name" value="SLC26A/SulP_fam"/>
</dbReference>
<feature type="domain" description="SLC26A/SulP transporter" evidence="6">
    <location>
        <begin position="12"/>
        <end position="393"/>
    </location>
</feature>
<dbReference type="GO" id="GO:0016020">
    <property type="term" value="C:membrane"/>
    <property type="evidence" value="ECO:0007669"/>
    <property type="project" value="UniProtKB-SubCell"/>
</dbReference>
<keyword evidence="4 5" id="KW-0472">Membrane</keyword>
<evidence type="ECO:0000256" key="2">
    <source>
        <dbReference type="ARBA" id="ARBA00022692"/>
    </source>
</evidence>
<feature type="transmembrane region" description="Helical" evidence="5">
    <location>
        <begin position="112"/>
        <end position="132"/>
    </location>
</feature>
<sequence>MSHKKSFFATAKNDLVSGLIVFLIALPLCLGIAQASNAPLFSGIVAGVIGGIIIGFLSKSTFSVSGPAAGLVAIVVGAISELKTFEIFLCAVIVAGALQMLLGIIKAGTFANFFPTSVIEGMLAGIGLTIIFKQLPDAVGYSKNRVGMLDGERGMDVNILTGISDNIHWGAVLITIVCLGLLILWNTKPFKKVQMIPAGLVVVIIGTLLALLFQQSSDTLRLSENYLVQLKVPESAADFFAQFARPDLSGFKNPEVWKYGLIIAIVASIETLLCIEATDKLDPLKRNTSGNSELIAQGVGNVVSGLLGGLPITSVIVRSSANINAGAKSKLSTIIHGILLFACVAAIPTVLNMIPKSALAAILIFTGYRLAKPSVFVHMYKVGRTEFVPFVITAIAVALPFLGLLKGVGLGMIMSIFYLLRANIRIPYYYKRIKLENQDVITLELAQEVSFLNKGSIKQTLDSFPEDITVVIDATLSEYIDYDILEEIREFYIAKAPSKNITVSLVGFRNEYKIPKGSSVHLSMDKLEANEEAKKWSGKYSKLLKELES</sequence>
<evidence type="ECO:0000256" key="1">
    <source>
        <dbReference type="ARBA" id="ARBA00004141"/>
    </source>
</evidence>
<dbReference type="Proteomes" id="UP000323632">
    <property type="component" value="Unassembled WGS sequence"/>
</dbReference>
<feature type="transmembrane region" description="Helical" evidence="5">
    <location>
        <begin position="41"/>
        <end position="57"/>
    </location>
</feature>
<dbReference type="PANTHER" id="PTHR11814">
    <property type="entry name" value="SULFATE TRANSPORTER"/>
    <property type="match status" value="1"/>
</dbReference>
<feature type="transmembrane region" description="Helical" evidence="5">
    <location>
        <begin position="167"/>
        <end position="184"/>
    </location>
</feature>
<organism evidence="7 8">
    <name type="scientific">Taibaiella lutea</name>
    <dbReference type="NCBI Taxonomy" id="2608001"/>
    <lineage>
        <taxon>Bacteria</taxon>
        <taxon>Pseudomonadati</taxon>
        <taxon>Bacteroidota</taxon>
        <taxon>Chitinophagia</taxon>
        <taxon>Chitinophagales</taxon>
        <taxon>Chitinophagaceae</taxon>
        <taxon>Taibaiella</taxon>
    </lineage>
</organism>
<evidence type="ECO:0000259" key="6">
    <source>
        <dbReference type="Pfam" id="PF00916"/>
    </source>
</evidence>
<feature type="transmembrane region" description="Helical" evidence="5">
    <location>
        <begin position="196"/>
        <end position="213"/>
    </location>
</feature>
<keyword evidence="3 5" id="KW-1133">Transmembrane helix</keyword>
<evidence type="ECO:0000313" key="7">
    <source>
        <dbReference type="EMBL" id="KAA5536997.1"/>
    </source>
</evidence>
<protein>
    <submittedName>
        <fullName evidence="7">SulP family inorganic anion transporter</fullName>
    </submittedName>
</protein>
<dbReference type="Pfam" id="PF00916">
    <property type="entry name" value="Sulfate_transp"/>
    <property type="match status" value="1"/>
</dbReference>
<keyword evidence="2 5" id="KW-0812">Transmembrane</keyword>
<proteinExistence type="predicted"/>
<name>A0A5M6CPJ2_9BACT</name>
<feature type="transmembrane region" description="Helical" evidence="5">
    <location>
        <begin position="387"/>
        <end position="420"/>
    </location>
</feature>
<feature type="transmembrane region" description="Helical" evidence="5">
    <location>
        <begin position="85"/>
        <end position="105"/>
    </location>
</feature>
<dbReference type="EMBL" id="VWSH01000001">
    <property type="protein sequence ID" value="KAA5536997.1"/>
    <property type="molecule type" value="Genomic_DNA"/>
</dbReference>
<comment type="caution">
    <text evidence="7">The sequence shown here is derived from an EMBL/GenBank/DDBJ whole genome shotgun (WGS) entry which is preliminary data.</text>
</comment>
<evidence type="ECO:0000256" key="3">
    <source>
        <dbReference type="ARBA" id="ARBA00022989"/>
    </source>
</evidence>